<dbReference type="InterPro" id="IPR001845">
    <property type="entry name" value="HTH_ArsR_DNA-bd_dom"/>
</dbReference>
<dbReference type="PANTHER" id="PTHR43132:SF8">
    <property type="entry name" value="HTH-TYPE TRANSCRIPTIONAL REGULATOR KMTR"/>
    <property type="match status" value="1"/>
</dbReference>
<dbReference type="InterPro" id="IPR011991">
    <property type="entry name" value="ArsR-like_HTH"/>
</dbReference>
<evidence type="ECO:0000256" key="4">
    <source>
        <dbReference type="SAM" id="MobiDB-lite"/>
    </source>
</evidence>
<keyword evidence="1" id="KW-0805">Transcription regulation</keyword>
<dbReference type="PRINTS" id="PR00778">
    <property type="entry name" value="HTHARSR"/>
</dbReference>
<dbReference type="CDD" id="cd00090">
    <property type="entry name" value="HTH_ARSR"/>
    <property type="match status" value="1"/>
</dbReference>
<keyword evidence="2" id="KW-0238">DNA-binding</keyword>
<protein>
    <submittedName>
        <fullName evidence="6">Transcriptional regulator</fullName>
    </submittedName>
</protein>
<name>A0ABQ3WY79_9ACTN</name>
<dbReference type="EMBL" id="BOMF01000173">
    <property type="protein sequence ID" value="GID51234.1"/>
    <property type="molecule type" value="Genomic_DNA"/>
</dbReference>
<dbReference type="PANTHER" id="PTHR43132">
    <property type="entry name" value="ARSENICAL RESISTANCE OPERON REPRESSOR ARSR-RELATED"/>
    <property type="match status" value="1"/>
</dbReference>
<dbReference type="Pfam" id="PF01022">
    <property type="entry name" value="HTH_5"/>
    <property type="match status" value="1"/>
</dbReference>
<dbReference type="RefSeq" id="WP_204301196.1">
    <property type="nucleotide sequence ID" value="NZ_BAAAGQ010000061.1"/>
</dbReference>
<dbReference type="NCBIfam" id="NF033788">
    <property type="entry name" value="HTH_metalloreg"/>
    <property type="match status" value="1"/>
</dbReference>
<feature type="region of interest" description="Disordered" evidence="4">
    <location>
        <begin position="110"/>
        <end position="131"/>
    </location>
</feature>
<feature type="domain" description="HTH arsR-type" evidence="5">
    <location>
        <begin position="18"/>
        <end position="112"/>
    </location>
</feature>
<dbReference type="InterPro" id="IPR036390">
    <property type="entry name" value="WH_DNA-bd_sf"/>
</dbReference>
<dbReference type="PROSITE" id="PS50987">
    <property type="entry name" value="HTH_ARSR_2"/>
    <property type="match status" value="1"/>
</dbReference>
<evidence type="ECO:0000256" key="1">
    <source>
        <dbReference type="ARBA" id="ARBA00023015"/>
    </source>
</evidence>
<evidence type="ECO:0000313" key="6">
    <source>
        <dbReference type="EMBL" id="GID51234.1"/>
    </source>
</evidence>
<evidence type="ECO:0000259" key="5">
    <source>
        <dbReference type="PROSITE" id="PS50987"/>
    </source>
</evidence>
<comment type="caution">
    <text evidence="6">The sequence shown here is derived from an EMBL/GenBank/DDBJ whole genome shotgun (WGS) entry which is preliminary data.</text>
</comment>
<dbReference type="InterPro" id="IPR051011">
    <property type="entry name" value="Metal_resp_trans_reg"/>
</dbReference>
<gene>
    <name evidence="6" type="ORF">Aca07nite_85090</name>
</gene>
<evidence type="ECO:0000256" key="3">
    <source>
        <dbReference type="ARBA" id="ARBA00023163"/>
    </source>
</evidence>
<dbReference type="SUPFAM" id="SSF46785">
    <property type="entry name" value="Winged helix' DNA-binding domain"/>
    <property type="match status" value="1"/>
</dbReference>
<dbReference type="Gene3D" id="1.10.10.10">
    <property type="entry name" value="Winged helix-like DNA-binding domain superfamily/Winged helix DNA-binding domain"/>
    <property type="match status" value="1"/>
</dbReference>
<dbReference type="InterPro" id="IPR036388">
    <property type="entry name" value="WH-like_DNA-bd_sf"/>
</dbReference>
<organism evidence="6">
    <name type="scientific">Actinoplanes campanulatus</name>
    <dbReference type="NCBI Taxonomy" id="113559"/>
    <lineage>
        <taxon>Bacteria</taxon>
        <taxon>Bacillati</taxon>
        <taxon>Actinomycetota</taxon>
        <taxon>Actinomycetes</taxon>
        <taxon>Micromonosporales</taxon>
        <taxon>Micromonosporaceae</taxon>
        <taxon>Actinoplanes</taxon>
    </lineage>
</organism>
<reference evidence="6" key="1">
    <citation type="submission" date="2021-01" db="EMBL/GenBank/DDBJ databases">
        <title>Whole genome shotgun sequence of Actinoplanes capillaceus NBRC 16408.</title>
        <authorList>
            <person name="Komaki H."/>
            <person name="Tamura T."/>
        </authorList>
    </citation>
    <scope>NUCLEOTIDE SEQUENCE [LARGE SCALE GENOMIC DNA]</scope>
    <source>
        <strain evidence="6">NBRC 16408</strain>
    </source>
</reference>
<accession>A0ABQ3WY79</accession>
<evidence type="ECO:0000256" key="2">
    <source>
        <dbReference type="ARBA" id="ARBA00023125"/>
    </source>
</evidence>
<proteinExistence type="predicted"/>
<dbReference type="SMART" id="SM00418">
    <property type="entry name" value="HTH_ARSR"/>
    <property type="match status" value="1"/>
</dbReference>
<keyword evidence="3" id="KW-0804">Transcription</keyword>
<sequence>MRARDNVADANDLQKRVPGNAVVEAATVLLGMLADPTRLRLAACLAHGEQDVTALTAAVGAARPAVSQHLGKLRLAGLVTVRRDGRRQVYALADPRIGRLVTEALHTAEHRLPRPTIRPQGVRPLDHRGQA</sequence>